<keyword evidence="5" id="KW-0804">Transcription</keyword>
<name>A0AAN4ZM34_9BILA</name>
<dbReference type="GO" id="GO:0005737">
    <property type="term" value="C:cytoplasm"/>
    <property type="evidence" value="ECO:0007669"/>
    <property type="project" value="UniProtKB-SubCell"/>
</dbReference>
<dbReference type="PANTHER" id="PTHR23349:SF108">
    <property type="entry name" value="BHLH DOMAIN-CONTAINING PROTEIN"/>
    <property type="match status" value="1"/>
</dbReference>
<sequence length="206" mass="22634">MHAGYARSLLGAPDLFVPSTDEGLVNIQRAINPRFRGVSVDDAPGHRSQLSLRQRKDLMERAGGGGHNVVAKRNARERTRVHTVNKAFHILKQRLPALRIHSKRVSKLRILKAAIVYINNLLDTINSVRSFFKDTALDTALPYIKSFIDYAPYMPQAVFMNSILGSTVGVTPSSVAPSILPQPNLNFSSILSNAAASIGYSNPWTS</sequence>
<dbReference type="GO" id="GO:0000977">
    <property type="term" value="F:RNA polymerase II transcription regulatory region sequence-specific DNA binding"/>
    <property type="evidence" value="ECO:0007669"/>
    <property type="project" value="TreeGrafter"/>
</dbReference>
<dbReference type="InterPro" id="IPR050283">
    <property type="entry name" value="E-box_TF_Regulators"/>
</dbReference>
<keyword evidence="9" id="KW-1185">Reference proteome</keyword>
<reference evidence="9" key="1">
    <citation type="submission" date="2022-10" db="EMBL/GenBank/DDBJ databases">
        <title>Genome assembly of Pristionchus species.</title>
        <authorList>
            <person name="Yoshida K."/>
            <person name="Sommer R.J."/>
        </authorList>
    </citation>
    <scope>NUCLEOTIDE SEQUENCE [LARGE SCALE GENOMIC DNA]</scope>
    <source>
        <strain evidence="9">RS5460</strain>
    </source>
</reference>
<evidence type="ECO:0000256" key="3">
    <source>
        <dbReference type="ARBA" id="ARBA00023015"/>
    </source>
</evidence>
<dbReference type="GO" id="GO:0046983">
    <property type="term" value="F:protein dimerization activity"/>
    <property type="evidence" value="ECO:0007669"/>
    <property type="project" value="InterPro"/>
</dbReference>
<evidence type="ECO:0000259" key="7">
    <source>
        <dbReference type="PROSITE" id="PS50888"/>
    </source>
</evidence>
<organism evidence="8 9">
    <name type="scientific">Pristionchus mayeri</name>
    <dbReference type="NCBI Taxonomy" id="1317129"/>
    <lineage>
        <taxon>Eukaryota</taxon>
        <taxon>Metazoa</taxon>
        <taxon>Ecdysozoa</taxon>
        <taxon>Nematoda</taxon>
        <taxon>Chromadorea</taxon>
        <taxon>Rhabditida</taxon>
        <taxon>Rhabditina</taxon>
        <taxon>Diplogasteromorpha</taxon>
        <taxon>Diplogasteroidea</taxon>
        <taxon>Neodiplogasteridae</taxon>
        <taxon>Pristionchus</taxon>
    </lineage>
</organism>
<evidence type="ECO:0000256" key="4">
    <source>
        <dbReference type="ARBA" id="ARBA00023125"/>
    </source>
</evidence>
<dbReference type="GO" id="GO:0000981">
    <property type="term" value="F:DNA-binding transcription factor activity, RNA polymerase II-specific"/>
    <property type="evidence" value="ECO:0007669"/>
    <property type="project" value="TreeGrafter"/>
</dbReference>
<evidence type="ECO:0000313" key="9">
    <source>
        <dbReference type="Proteomes" id="UP001328107"/>
    </source>
</evidence>
<evidence type="ECO:0000256" key="2">
    <source>
        <dbReference type="ARBA" id="ARBA00004496"/>
    </source>
</evidence>
<dbReference type="Pfam" id="PF00010">
    <property type="entry name" value="HLH"/>
    <property type="match status" value="1"/>
</dbReference>
<comment type="caution">
    <text evidence="8">The sequence shown here is derived from an EMBL/GenBank/DDBJ whole genome shotgun (WGS) entry which is preliminary data.</text>
</comment>
<dbReference type="CDD" id="cd11418">
    <property type="entry name" value="bHLH_TS_ASCL"/>
    <property type="match status" value="1"/>
</dbReference>
<evidence type="ECO:0000256" key="1">
    <source>
        <dbReference type="ARBA" id="ARBA00004324"/>
    </source>
</evidence>
<keyword evidence="6" id="KW-0539">Nucleus</keyword>
<dbReference type="Gene3D" id="4.10.280.10">
    <property type="entry name" value="Helix-loop-helix DNA-binding domain"/>
    <property type="match status" value="1"/>
</dbReference>
<dbReference type="GO" id="GO:0032502">
    <property type="term" value="P:developmental process"/>
    <property type="evidence" value="ECO:0007669"/>
    <property type="project" value="TreeGrafter"/>
</dbReference>
<evidence type="ECO:0000256" key="6">
    <source>
        <dbReference type="ARBA" id="ARBA00023242"/>
    </source>
</evidence>
<dbReference type="SUPFAM" id="SSF47459">
    <property type="entry name" value="HLH, helix-loop-helix DNA-binding domain"/>
    <property type="match status" value="1"/>
</dbReference>
<dbReference type="PANTHER" id="PTHR23349">
    <property type="entry name" value="BASIC HELIX-LOOP-HELIX TRANSCRIPTION FACTOR, TWIST"/>
    <property type="match status" value="1"/>
</dbReference>
<gene>
    <name evidence="8" type="ORF">PMAYCL1PPCAC_10947</name>
</gene>
<evidence type="ECO:0000313" key="8">
    <source>
        <dbReference type="EMBL" id="GMR40752.1"/>
    </source>
</evidence>
<keyword evidence="3" id="KW-0805">Transcription regulation</keyword>
<dbReference type="FunFam" id="4.10.280.10:FF:000052">
    <property type="entry name" value="Protein atonal homolog 8"/>
    <property type="match status" value="1"/>
</dbReference>
<dbReference type="EMBL" id="BTRK01000003">
    <property type="protein sequence ID" value="GMR40752.1"/>
    <property type="molecule type" value="Genomic_DNA"/>
</dbReference>
<protein>
    <recommendedName>
        <fullName evidence="7">BHLH domain-containing protein</fullName>
    </recommendedName>
</protein>
<accession>A0AAN4ZM34</accession>
<dbReference type="GO" id="GO:0016607">
    <property type="term" value="C:nuclear speck"/>
    <property type="evidence" value="ECO:0007669"/>
    <property type="project" value="UniProtKB-SubCell"/>
</dbReference>
<feature type="non-terminal residue" evidence="8">
    <location>
        <position position="206"/>
    </location>
</feature>
<feature type="domain" description="BHLH" evidence="7">
    <location>
        <begin position="68"/>
        <end position="121"/>
    </location>
</feature>
<dbReference type="SMART" id="SM00353">
    <property type="entry name" value="HLH"/>
    <property type="match status" value="1"/>
</dbReference>
<dbReference type="Proteomes" id="UP001328107">
    <property type="component" value="Unassembled WGS sequence"/>
</dbReference>
<dbReference type="PROSITE" id="PS50888">
    <property type="entry name" value="BHLH"/>
    <property type="match status" value="1"/>
</dbReference>
<comment type="subcellular location">
    <subcellularLocation>
        <location evidence="2">Cytoplasm</location>
    </subcellularLocation>
    <subcellularLocation>
        <location evidence="1">Nucleus speckle</location>
    </subcellularLocation>
</comment>
<proteinExistence type="predicted"/>
<keyword evidence="4" id="KW-0238">DNA-binding</keyword>
<dbReference type="AlphaFoldDB" id="A0AAN4ZM34"/>
<dbReference type="InterPro" id="IPR011598">
    <property type="entry name" value="bHLH_dom"/>
</dbReference>
<evidence type="ECO:0000256" key="5">
    <source>
        <dbReference type="ARBA" id="ARBA00023163"/>
    </source>
</evidence>
<dbReference type="InterPro" id="IPR036638">
    <property type="entry name" value="HLH_DNA-bd_sf"/>
</dbReference>